<proteinExistence type="predicted"/>
<evidence type="ECO:0000313" key="1">
    <source>
        <dbReference type="EMBL" id="MCD7465042.1"/>
    </source>
</evidence>
<dbReference type="InterPro" id="IPR011989">
    <property type="entry name" value="ARM-like"/>
</dbReference>
<keyword evidence="2" id="KW-1185">Reference proteome</keyword>
<organism evidence="1 2">
    <name type="scientific">Datura stramonium</name>
    <name type="common">Jimsonweed</name>
    <name type="synonym">Common thornapple</name>
    <dbReference type="NCBI Taxonomy" id="4076"/>
    <lineage>
        <taxon>Eukaryota</taxon>
        <taxon>Viridiplantae</taxon>
        <taxon>Streptophyta</taxon>
        <taxon>Embryophyta</taxon>
        <taxon>Tracheophyta</taxon>
        <taxon>Spermatophyta</taxon>
        <taxon>Magnoliopsida</taxon>
        <taxon>eudicotyledons</taxon>
        <taxon>Gunneridae</taxon>
        <taxon>Pentapetalae</taxon>
        <taxon>asterids</taxon>
        <taxon>lamiids</taxon>
        <taxon>Solanales</taxon>
        <taxon>Solanaceae</taxon>
        <taxon>Solanoideae</taxon>
        <taxon>Datureae</taxon>
        <taxon>Datura</taxon>
    </lineage>
</organism>
<protein>
    <submittedName>
        <fullName evidence="1">Uncharacterized protein</fullName>
    </submittedName>
</protein>
<evidence type="ECO:0000313" key="2">
    <source>
        <dbReference type="Proteomes" id="UP000823775"/>
    </source>
</evidence>
<dbReference type="Proteomes" id="UP000823775">
    <property type="component" value="Unassembled WGS sequence"/>
</dbReference>
<accession>A0ABS8T117</accession>
<dbReference type="EMBL" id="JACEIK010001011">
    <property type="protein sequence ID" value="MCD7465042.1"/>
    <property type="molecule type" value="Genomic_DNA"/>
</dbReference>
<sequence>MDRELSQFLKAEMEAILGPDSEPFETFISHLKAEQPDAEAMLNLIKQRDTNSLALKLADLLGSSHNIDLREKCADLLCQLLLDDISIRLSLRVSTQSNIKNLLKESTSLLYQMSHFQFKQATIAATSFIQCLSSSNEKERFQDLLPGMMRSLTDASCNNEGYSTQGAVELFIDFAKKEPRFLRR</sequence>
<reference evidence="1 2" key="1">
    <citation type="journal article" date="2021" name="BMC Genomics">
        <title>Datura genome reveals duplications of psychoactive alkaloid biosynthetic genes and high mutation rate following tissue culture.</title>
        <authorList>
            <person name="Rajewski A."/>
            <person name="Carter-House D."/>
            <person name="Stajich J."/>
            <person name="Litt A."/>
        </authorList>
    </citation>
    <scope>NUCLEOTIDE SEQUENCE [LARGE SCALE GENOMIC DNA]</scope>
    <source>
        <strain evidence="1">AR-01</strain>
    </source>
</reference>
<name>A0ABS8T117_DATST</name>
<comment type="caution">
    <text evidence="1">The sequence shown here is derived from an EMBL/GenBank/DDBJ whole genome shotgun (WGS) entry which is preliminary data.</text>
</comment>
<dbReference type="Gene3D" id="1.25.10.10">
    <property type="entry name" value="Leucine-rich Repeat Variant"/>
    <property type="match status" value="1"/>
</dbReference>
<gene>
    <name evidence="1" type="ORF">HAX54_000435</name>
</gene>